<organism evidence="1 2">
    <name type="scientific">Solanum bulbocastanum</name>
    <name type="common">Wild potato</name>
    <dbReference type="NCBI Taxonomy" id="147425"/>
    <lineage>
        <taxon>Eukaryota</taxon>
        <taxon>Viridiplantae</taxon>
        <taxon>Streptophyta</taxon>
        <taxon>Embryophyta</taxon>
        <taxon>Tracheophyta</taxon>
        <taxon>Spermatophyta</taxon>
        <taxon>Magnoliopsida</taxon>
        <taxon>eudicotyledons</taxon>
        <taxon>Gunneridae</taxon>
        <taxon>Pentapetalae</taxon>
        <taxon>asterids</taxon>
        <taxon>lamiids</taxon>
        <taxon>Solanales</taxon>
        <taxon>Solanaceae</taxon>
        <taxon>Solanoideae</taxon>
        <taxon>Solaneae</taxon>
        <taxon>Solanum</taxon>
    </lineage>
</organism>
<dbReference type="AlphaFoldDB" id="A0AAN8SZM7"/>
<keyword evidence="2" id="KW-1185">Reference proteome</keyword>
<proteinExistence type="predicted"/>
<evidence type="ECO:0000313" key="1">
    <source>
        <dbReference type="EMBL" id="KAK6777525.1"/>
    </source>
</evidence>
<dbReference type="Proteomes" id="UP001371456">
    <property type="component" value="Unassembled WGS sequence"/>
</dbReference>
<name>A0AAN8SZM7_SOLBU</name>
<comment type="caution">
    <text evidence="1">The sequence shown here is derived from an EMBL/GenBank/DDBJ whole genome shotgun (WGS) entry which is preliminary data.</text>
</comment>
<gene>
    <name evidence="1" type="ORF">RDI58_024242</name>
</gene>
<dbReference type="EMBL" id="JBANQN010000010">
    <property type="protein sequence ID" value="KAK6777525.1"/>
    <property type="molecule type" value="Genomic_DNA"/>
</dbReference>
<accession>A0AAN8SZM7</accession>
<reference evidence="1 2" key="1">
    <citation type="submission" date="2024-02" db="EMBL/GenBank/DDBJ databases">
        <title>de novo genome assembly of Solanum bulbocastanum strain 11H21.</title>
        <authorList>
            <person name="Hosaka A.J."/>
        </authorList>
    </citation>
    <scope>NUCLEOTIDE SEQUENCE [LARGE SCALE GENOMIC DNA]</scope>
    <source>
        <tissue evidence="1">Young leaves</tissue>
    </source>
</reference>
<sequence length="103" mass="11514">MTPSETVSPVKEDIEPVEETIMDDELNELRKRQTPSKVVKEWKPTSMIREPAPDVPESSIQSLLRATSPQGAKGKMPQFEIAPQGQMLAPIQCPKEKTQRGET</sequence>
<evidence type="ECO:0000313" key="2">
    <source>
        <dbReference type="Proteomes" id="UP001371456"/>
    </source>
</evidence>
<protein>
    <submittedName>
        <fullName evidence="1">Uncharacterized protein</fullName>
    </submittedName>
</protein>